<dbReference type="EMBL" id="JAEPBG010000017">
    <property type="protein sequence ID" value="MBK4738082.1"/>
    <property type="molecule type" value="Genomic_DNA"/>
</dbReference>
<dbReference type="SUPFAM" id="SSF74653">
    <property type="entry name" value="TolA/TonB C-terminal domain"/>
    <property type="match status" value="1"/>
</dbReference>
<evidence type="ECO:0008006" key="4">
    <source>
        <dbReference type="Google" id="ProtNLM"/>
    </source>
</evidence>
<accession>A0A934SYJ6</accession>
<name>A0A934SYJ6_9BURK</name>
<keyword evidence="3" id="KW-1185">Reference proteome</keyword>
<sequence>MKSAVSKTAGKRTETRADRALMHASLLLLALLLHLQLLQWLAPHFTASGERVQERVLRIRTLPAPAMPAAKAPIAPVKSESHRADTPAPAAVSRTDPIPAPTPAEKSATAQLAAPPSFTHSLHALTRQPELQGDGPQLVQLPEDMQQPGSILLRLFIDRHGIVNGVNVLRSTLPREIEGQIVLQFYRAAYRPGEIDGEPVDSEMLLQISTQ</sequence>
<evidence type="ECO:0000256" key="1">
    <source>
        <dbReference type="SAM" id="MobiDB-lite"/>
    </source>
</evidence>
<organism evidence="2 3">
    <name type="scientific">Noviherbaspirillum pedocola</name>
    <dbReference type="NCBI Taxonomy" id="2801341"/>
    <lineage>
        <taxon>Bacteria</taxon>
        <taxon>Pseudomonadati</taxon>
        <taxon>Pseudomonadota</taxon>
        <taxon>Betaproteobacteria</taxon>
        <taxon>Burkholderiales</taxon>
        <taxon>Oxalobacteraceae</taxon>
        <taxon>Noviherbaspirillum</taxon>
    </lineage>
</organism>
<evidence type="ECO:0000313" key="3">
    <source>
        <dbReference type="Proteomes" id="UP000622890"/>
    </source>
</evidence>
<proteinExistence type="predicted"/>
<reference evidence="2" key="1">
    <citation type="submission" date="2021-01" db="EMBL/GenBank/DDBJ databases">
        <title>Genome sequence of strain Noviherbaspirillum sp. DKR-6.</title>
        <authorList>
            <person name="Chaudhary D.K."/>
        </authorList>
    </citation>
    <scope>NUCLEOTIDE SEQUENCE</scope>
    <source>
        <strain evidence="2">DKR-6</strain>
    </source>
</reference>
<gene>
    <name evidence="2" type="ORF">JJB74_25950</name>
</gene>
<feature type="region of interest" description="Disordered" evidence="1">
    <location>
        <begin position="69"/>
        <end position="112"/>
    </location>
</feature>
<dbReference type="Proteomes" id="UP000622890">
    <property type="component" value="Unassembled WGS sequence"/>
</dbReference>
<comment type="caution">
    <text evidence="2">The sequence shown here is derived from an EMBL/GenBank/DDBJ whole genome shotgun (WGS) entry which is preliminary data.</text>
</comment>
<protein>
    <recommendedName>
        <fullName evidence="4">TonB C-terminal domain-containing protein</fullName>
    </recommendedName>
</protein>
<dbReference type="RefSeq" id="WP_200597004.1">
    <property type="nucleotide sequence ID" value="NZ_JAEPBG010000017.1"/>
</dbReference>
<evidence type="ECO:0000313" key="2">
    <source>
        <dbReference type="EMBL" id="MBK4738082.1"/>
    </source>
</evidence>
<dbReference type="AlphaFoldDB" id="A0A934SYJ6"/>